<dbReference type="InterPro" id="IPR037171">
    <property type="entry name" value="NagB/RpiA_transferase-like"/>
</dbReference>
<gene>
    <name evidence="1" type="ORF">GCM10023191_034770</name>
</gene>
<sequence>MHINVVESLAQPVGELWRDLQAKETKDGFFSVAAPLSSTPRPIYRWIVDNASMFERWKAVRFVLMDEQIEGSSVPFRYISPEDPASYERFAMQNLLIPLEGKTGTAVRLEKPDLDRLETFSPKINLLMVALGVRGNYANVMPGTDINTGWHVTRLIEEFRQVHTQASSDSYAGAAFREFGMSLGPQQVLEADNVVVIISGSKKRALAEELLSYKAFTPEFPLSIIHEPSVRQRVQIFATPDTGIRL</sequence>
<reference evidence="2" key="1">
    <citation type="journal article" date="2019" name="Int. J. Syst. Evol. Microbiol.">
        <title>The Global Catalogue of Microorganisms (GCM) 10K type strain sequencing project: providing services to taxonomists for standard genome sequencing and annotation.</title>
        <authorList>
            <consortium name="The Broad Institute Genomics Platform"/>
            <consortium name="The Broad Institute Genome Sequencing Center for Infectious Disease"/>
            <person name="Wu L."/>
            <person name="Ma J."/>
        </authorList>
    </citation>
    <scope>NUCLEOTIDE SEQUENCE [LARGE SCALE GENOMIC DNA]</scope>
    <source>
        <strain evidence="2">JCM 17933</strain>
    </source>
</reference>
<dbReference type="EMBL" id="BAABHF010000019">
    <property type="protein sequence ID" value="GAA4494885.1"/>
    <property type="molecule type" value="Genomic_DNA"/>
</dbReference>
<dbReference type="Gene3D" id="3.40.50.1360">
    <property type="match status" value="1"/>
</dbReference>
<accession>A0ABP8PZ03</accession>
<name>A0ABP8PZ03_9ACTN</name>
<dbReference type="RefSeq" id="WP_345464725.1">
    <property type="nucleotide sequence ID" value="NZ_BAABHF010000019.1"/>
</dbReference>
<evidence type="ECO:0000313" key="1">
    <source>
        <dbReference type="EMBL" id="GAA4494885.1"/>
    </source>
</evidence>
<organism evidence="1 2">
    <name type="scientific">Actinoallomurus oryzae</name>
    <dbReference type="NCBI Taxonomy" id="502180"/>
    <lineage>
        <taxon>Bacteria</taxon>
        <taxon>Bacillati</taxon>
        <taxon>Actinomycetota</taxon>
        <taxon>Actinomycetes</taxon>
        <taxon>Streptosporangiales</taxon>
        <taxon>Thermomonosporaceae</taxon>
        <taxon>Actinoallomurus</taxon>
    </lineage>
</organism>
<comment type="caution">
    <text evidence="1">The sequence shown here is derived from an EMBL/GenBank/DDBJ whole genome shotgun (WGS) entry which is preliminary data.</text>
</comment>
<proteinExistence type="predicted"/>
<keyword evidence="2" id="KW-1185">Reference proteome</keyword>
<protein>
    <recommendedName>
        <fullName evidence="3">Glucosamine/galactosamine-6-phosphate isomerase domain-containing protein</fullName>
    </recommendedName>
</protein>
<dbReference type="SUPFAM" id="SSF100950">
    <property type="entry name" value="NagB/RpiA/CoA transferase-like"/>
    <property type="match status" value="1"/>
</dbReference>
<evidence type="ECO:0000313" key="2">
    <source>
        <dbReference type="Proteomes" id="UP001500503"/>
    </source>
</evidence>
<evidence type="ECO:0008006" key="3">
    <source>
        <dbReference type="Google" id="ProtNLM"/>
    </source>
</evidence>
<dbReference type="Proteomes" id="UP001500503">
    <property type="component" value="Unassembled WGS sequence"/>
</dbReference>